<comment type="caution">
    <text evidence="1">The sequence shown here is derived from an EMBL/GenBank/DDBJ whole genome shotgun (WGS) entry which is preliminary data.</text>
</comment>
<dbReference type="EMBL" id="LACI01000711">
    <property type="protein sequence ID" value="KJU86171.1"/>
    <property type="molecule type" value="Genomic_DNA"/>
</dbReference>
<reference evidence="1 2" key="1">
    <citation type="submission" date="2015-02" db="EMBL/GenBank/DDBJ databases">
        <title>Single-cell genomics of uncultivated deep-branching MTB reveals a conserved set of magnetosome genes.</title>
        <authorList>
            <person name="Kolinko S."/>
            <person name="Richter M."/>
            <person name="Glockner F.O."/>
            <person name="Brachmann A."/>
            <person name="Schuler D."/>
        </authorList>
    </citation>
    <scope>NUCLEOTIDE SEQUENCE [LARGE SCALE GENOMIC DNA]</scope>
    <source>
        <strain evidence="1">TM-1</strain>
    </source>
</reference>
<gene>
    <name evidence="1" type="ORF">MBAV_001634</name>
</gene>
<proteinExistence type="predicted"/>
<protein>
    <submittedName>
        <fullName evidence="1">Uncharacterized protein</fullName>
    </submittedName>
</protein>
<dbReference type="AlphaFoldDB" id="A0A0F3GW91"/>
<keyword evidence="2" id="KW-1185">Reference proteome</keyword>
<evidence type="ECO:0000313" key="1">
    <source>
        <dbReference type="EMBL" id="KJU86171.1"/>
    </source>
</evidence>
<name>A0A0F3GW91_9BACT</name>
<organism evidence="1 2">
    <name type="scientific">Candidatus Magnetobacterium bavaricum</name>
    <dbReference type="NCBI Taxonomy" id="29290"/>
    <lineage>
        <taxon>Bacteria</taxon>
        <taxon>Pseudomonadati</taxon>
        <taxon>Nitrospirota</taxon>
        <taxon>Thermodesulfovibrionia</taxon>
        <taxon>Thermodesulfovibrionales</taxon>
        <taxon>Candidatus Magnetobacteriaceae</taxon>
        <taxon>Candidatus Magnetobacterium</taxon>
    </lineage>
</organism>
<evidence type="ECO:0000313" key="2">
    <source>
        <dbReference type="Proteomes" id="UP000033423"/>
    </source>
</evidence>
<accession>A0A0F3GW91</accession>
<dbReference type="Proteomes" id="UP000033423">
    <property type="component" value="Unassembled WGS sequence"/>
</dbReference>
<sequence>MWLMFASVWAVSAPMTKSPLNVPSTALSNISTDFKPAVVGSCTFHERSNFSLTSGFDTYWYPVYTAGEGPMSDAPWTLFCPLSAIIPVDGLPRCPHVRARLAMAIAFSVPVRCSVTPRP</sequence>